<dbReference type="NCBIfam" id="NF004014">
    <property type="entry name" value="PRK05477.1-4"/>
    <property type="match status" value="1"/>
</dbReference>
<evidence type="ECO:0000256" key="2">
    <source>
        <dbReference type="ARBA" id="ARBA00011123"/>
    </source>
</evidence>
<evidence type="ECO:0000256" key="4">
    <source>
        <dbReference type="ARBA" id="ARBA00022598"/>
    </source>
</evidence>
<dbReference type="Pfam" id="PF02637">
    <property type="entry name" value="GatB_Yqey"/>
    <property type="match status" value="1"/>
</dbReference>
<dbReference type="EC" id="6.3.5.-" evidence="11"/>
<dbReference type="PANTHER" id="PTHR11659">
    <property type="entry name" value="GLUTAMYL-TRNA GLN AMIDOTRANSFERASE SUBUNIT B MITOCHONDRIAL AND PROKARYOTIC PET112-RELATED"/>
    <property type="match status" value="1"/>
</dbReference>
<comment type="catalytic activity">
    <reaction evidence="9 11">
        <text>L-aspartyl-tRNA(Asn) + L-glutamine + ATP + H2O = L-asparaginyl-tRNA(Asn) + L-glutamate + ADP + phosphate + 2 H(+)</text>
        <dbReference type="Rhea" id="RHEA:14513"/>
        <dbReference type="Rhea" id="RHEA-COMP:9674"/>
        <dbReference type="Rhea" id="RHEA-COMP:9677"/>
        <dbReference type="ChEBI" id="CHEBI:15377"/>
        <dbReference type="ChEBI" id="CHEBI:15378"/>
        <dbReference type="ChEBI" id="CHEBI:29985"/>
        <dbReference type="ChEBI" id="CHEBI:30616"/>
        <dbReference type="ChEBI" id="CHEBI:43474"/>
        <dbReference type="ChEBI" id="CHEBI:58359"/>
        <dbReference type="ChEBI" id="CHEBI:78515"/>
        <dbReference type="ChEBI" id="CHEBI:78516"/>
        <dbReference type="ChEBI" id="CHEBI:456216"/>
    </reaction>
</comment>
<dbReference type="InterPro" id="IPR006075">
    <property type="entry name" value="Asn/Gln-tRNA_Trfase_suB/E_cat"/>
</dbReference>
<accession>A0ABY8AZK4</accession>
<evidence type="ECO:0000256" key="6">
    <source>
        <dbReference type="ARBA" id="ARBA00022840"/>
    </source>
</evidence>
<protein>
    <recommendedName>
        <fullName evidence="3 11">Aspartyl/glutamyl-tRNA(Asn/Gln) amidotransferase subunit B</fullName>
        <shortName evidence="11">Asp/Glu-ADT subunit B</shortName>
        <ecNumber evidence="11">6.3.5.-</ecNumber>
    </recommendedName>
</protein>
<dbReference type="InterPro" id="IPR004413">
    <property type="entry name" value="GatB"/>
</dbReference>
<organism evidence="13 14">
    <name type="scientific">Legionella cardiaca</name>
    <dbReference type="NCBI Taxonomy" id="1071983"/>
    <lineage>
        <taxon>Bacteria</taxon>
        <taxon>Pseudomonadati</taxon>
        <taxon>Pseudomonadota</taxon>
        <taxon>Gammaproteobacteria</taxon>
        <taxon>Legionellales</taxon>
        <taxon>Legionellaceae</taxon>
        <taxon>Legionella</taxon>
    </lineage>
</organism>
<dbReference type="SMART" id="SM00845">
    <property type="entry name" value="GatB_Yqey"/>
    <property type="match status" value="1"/>
</dbReference>
<dbReference type="InterPro" id="IPR003789">
    <property type="entry name" value="Asn/Gln_tRNA_amidoTrase-B-like"/>
</dbReference>
<comment type="catalytic activity">
    <reaction evidence="10 11">
        <text>L-glutamyl-tRNA(Gln) + L-glutamine + ATP + H2O = L-glutaminyl-tRNA(Gln) + L-glutamate + ADP + phosphate + H(+)</text>
        <dbReference type="Rhea" id="RHEA:17521"/>
        <dbReference type="Rhea" id="RHEA-COMP:9681"/>
        <dbReference type="Rhea" id="RHEA-COMP:9684"/>
        <dbReference type="ChEBI" id="CHEBI:15377"/>
        <dbReference type="ChEBI" id="CHEBI:15378"/>
        <dbReference type="ChEBI" id="CHEBI:29985"/>
        <dbReference type="ChEBI" id="CHEBI:30616"/>
        <dbReference type="ChEBI" id="CHEBI:43474"/>
        <dbReference type="ChEBI" id="CHEBI:58359"/>
        <dbReference type="ChEBI" id="CHEBI:78520"/>
        <dbReference type="ChEBI" id="CHEBI:78521"/>
        <dbReference type="ChEBI" id="CHEBI:456216"/>
    </reaction>
</comment>
<evidence type="ECO:0000256" key="9">
    <source>
        <dbReference type="ARBA" id="ARBA00047380"/>
    </source>
</evidence>
<comment type="function">
    <text evidence="8 11">Allows the formation of correctly charged Asn-tRNA(Asn) or Gln-tRNA(Gln) through the transamidation of misacylated Asp-tRNA(Asn) or Glu-tRNA(Gln) in organisms which lack either or both of asparaginyl-tRNA or glutaminyl-tRNA synthetases. The reaction takes place in the presence of glutamine and ATP through an activated phospho-Asp-tRNA(Asn) or phospho-Glu-tRNA(Gln).</text>
</comment>
<dbReference type="InterPro" id="IPR018027">
    <property type="entry name" value="Asn/Gln_amidotransferase"/>
</dbReference>
<evidence type="ECO:0000256" key="1">
    <source>
        <dbReference type="ARBA" id="ARBA00005306"/>
    </source>
</evidence>
<dbReference type="Gene3D" id="1.10.10.410">
    <property type="match status" value="1"/>
</dbReference>
<dbReference type="PROSITE" id="PS01234">
    <property type="entry name" value="GATB"/>
    <property type="match status" value="1"/>
</dbReference>
<evidence type="ECO:0000256" key="11">
    <source>
        <dbReference type="HAMAP-Rule" id="MF_00121"/>
    </source>
</evidence>
<sequence length="478" mass="53776">MAWDTVIGLEVHAQLKTKSKLFSATATAFGARPNSQTSFIDAGLPGVLPVLNEAAVHMAIQFGLAIDANINNNSYFERKNYFYPDLPKGYQISQYQAPIVSNGHLTIELSDGSEKEVSIVRAHLEEDAGKSLHENHATYSGIDLNRAGTPLLEIVTAPCLFSAEEAVSYLKKLHQLVRFLGICDGNMQEGSFRCDVNISLKPKGSQQLGVRTELKNLNSFRFIEKAIAYEQARHQDLLESGLIIHQETRLYNPDTNTTHALRSKENENDYRYFPDPDLLPIHIEATDLEKIRKNMPILPEQIKEECQKNPILNQEDVNFLLASPATYHFFKAVKTNSHADEKTIINWLKGTYAAALNEINLSFDNPPVSATSLATLLDKLTKQTISNKIAKEIFAKLWEGETNIDEIIKKEGFNQLTDSNLLEELISNIIQQYPQQVADYRAGKEKLLSFFVGQVMKETKGQANPEQINQLLKKHLHQ</sequence>
<gene>
    <name evidence="11 13" type="primary">gatB</name>
    <name evidence="13" type="ORF">PXX05_07000</name>
</gene>
<keyword evidence="5 11" id="KW-0547">Nucleotide-binding</keyword>
<keyword evidence="7 11" id="KW-0648">Protein biosynthesis</keyword>
<dbReference type="HAMAP" id="MF_00121">
    <property type="entry name" value="GatB"/>
    <property type="match status" value="1"/>
</dbReference>
<evidence type="ECO:0000256" key="10">
    <source>
        <dbReference type="ARBA" id="ARBA00047913"/>
    </source>
</evidence>
<reference evidence="13 14" key="1">
    <citation type="submission" date="2023-02" db="EMBL/GenBank/DDBJ databases">
        <title>Genome Sequence of L. cardiaca H63T.</title>
        <authorList>
            <person name="Lopez A.E."/>
            <person name="Cianciotto N.P."/>
        </authorList>
    </citation>
    <scope>NUCLEOTIDE SEQUENCE [LARGE SCALE GENOMIC DNA]</scope>
    <source>
        <strain evidence="13 14">H63</strain>
    </source>
</reference>
<evidence type="ECO:0000259" key="12">
    <source>
        <dbReference type="SMART" id="SM00845"/>
    </source>
</evidence>
<dbReference type="InterPro" id="IPR017958">
    <property type="entry name" value="Gln-tRNA_amidoTrfase_suB_CS"/>
</dbReference>
<dbReference type="InterPro" id="IPR023168">
    <property type="entry name" value="GatB_Yqey_C_2"/>
</dbReference>
<comment type="subunit">
    <text evidence="2 11">Heterotrimer of A, B and C subunits.</text>
</comment>
<evidence type="ECO:0000256" key="3">
    <source>
        <dbReference type="ARBA" id="ARBA00016923"/>
    </source>
</evidence>
<dbReference type="NCBIfam" id="NF004012">
    <property type="entry name" value="PRK05477.1-2"/>
    <property type="match status" value="1"/>
</dbReference>
<comment type="similarity">
    <text evidence="1 11">Belongs to the GatB/GatE family. GatB subfamily.</text>
</comment>
<dbReference type="Proteomes" id="UP001222087">
    <property type="component" value="Chromosome"/>
</dbReference>
<feature type="domain" description="Asn/Gln amidotransferase" evidence="12">
    <location>
        <begin position="328"/>
        <end position="476"/>
    </location>
</feature>
<dbReference type="InterPro" id="IPR014746">
    <property type="entry name" value="Gln_synth/guanido_kin_cat_dom"/>
</dbReference>
<keyword evidence="14" id="KW-1185">Reference proteome</keyword>
<evidence type="ECO:0000313" key="13">
    <source>
        <dbReference type="EMBL" id="WED44527.1"/>
    </source>
</evidence>
<evidence type="ECO:0000256" key="7">
    <source>
        <dbReference type="ARBA" id="ARBA00022917"/>
    </source>
</evidence>
<dbReference type="Pfam" id="PF02934">
    <property type="entry name" value="GatB_N"/>
    <property type="match status" value="1"/>
</dbReference>
<dbReference type="NCBIfam" id="TIGR00133">
    <property type="entry name" value="gatB"/>
    <property type="match status" value="1"/>
</dbReference>
<keyword evidence="4 11" id="KW-0436">Ligase</keyword>
<proteinExistence type="inferred from homology"/>
<evidence type="ECO:0000313" key="14">
    <source>
        <dbReference type="Proteomes" id="UP001222087"/>
    </source>
</evidence>
<dbReference type="InterPro" id="IPR017959">
    <property type="entry name" value="Asn/Gln-tRNA_amidoTrfase_suB/E"/>
</dbReference>
<dbReference type="RefSeq" id="WP_275090347.1">
    <property type="nucleotide sequence ID" value="NZ_CP119078.1"/>
</dbReference>
<evidence type="ECO:0000256" key="5">
    <source>
        <dbReference type="ARBA" id="ARBA00022741"/>
    </source>
</evidence>
<evidence type="ECO:0000256" key="8">
    <source>
        <dbReference type="ARBA" id="ARBA00024799"/>
    </source>
</evidence>
<name>A0ABY8AZK4_9GAMM</name>
<dbReference type="SUPFAM" id="SSF55931">
    <property type="entry name" value="Glutamine synthetase/guanido kinase"/>
    <property type="match status" value="1"/>
</dbReference>
<dbReference type="EMBL" id="CP119078">
    <property type="protein sequence ID" value="WED44527.1"/>
    <property type="molecule type" value="Genomic_DNA"/>
</dbReference>
<dbReference type="SUPFAM" id="SSF89095">
    <property type="entry name" value="GatB/YqeY motif"/>
    <property type="match status" value="1"/>
</dbReference>
<keyword evidence="6 11" id="KW-0067">ATP-binding</keyword>
<dbReference type="PANTHER" id="PTHR11659:SF0">
    <property type="entry name" value="GLUTAMYL-TRNA(GLN) AMIDOTRANSFERASE SUBUNIT B, MITOCHONDRIAL"/>
    <property type="match status" value="1"/>
</dbReference>